<evidence type="ECO:0000313" key="4">
    <source>
        <dbReference type="Proteomes" id="UP000321525"/>
    </source>
</evidence>
<organism evidence="3 5">
    <name type="scientific">Colwellia hornerae</name>
    <dbReference type="NCBI Taxonomy" id="89402"/>
    <lineage>
        <taxon>Bacteria</taxon>
        <taxon>Pseudomonadati</taxon>
        <taxon>Pseudomonadota</taxon>
        <taxon>Gammaproteobacteria</taxon>
        <taxon>Alteromonadales</taxon>
        <taxon>Colwelliaceae</taxon>
        <taxon>Colwellia</taxon>
    </lineage>
</organism>
<keyword evidence="4" id="KW-1185">Reference proteome</keyword>
<dbReference type="Proteomes" id="UP000321917">
    <property type="component" value="Unassembled WGS sequence"/>
</dbReference>
<evidence type="ECO:0000313" key="2">
    <source>
        <dbReference type="EMBL" id="TWX59652.1"/>
    </source>
</evidence>
<reference evidence="3 5" key="1">
    <citation type="submission" date="2019-07" db="EMBL/GenBank/DDBJ databases">
        <title>Genomes of sea-ice associated Colwellia species.</title>
        <authorList>
            <person name="Bowman J.P."/>
        </authorList>
    </citation>
    <scope>NUCLEOTIDE SEQUENCE [LARGE SCALE GENOMIC DNA]</scope>
    <source>
        <strain evidence="2 4">ACAM 607</strain>
        <strain evidence="3 5">IC036</strain>
    </source>
</reference>
<evidence type="ECO:0000313" key="5">
    <source>
        <dbReference type="Proteomes" id="UP000321917"/>
    </source>
</evidence>
<feature type="compositionally biased region" description="Polar residues" evidence="1">
    <location>
        <begin position="1"/>
        <end position="21"/>
    </location>
</feature>
<evidence type="ECO:0008006" key="6">
    <source>
        <dbReference type="Google" id="ProtNLM"/>
    </source>
</evidence>
<dbReference type="Proteomes" id="UP000321525">
    <property type="component" value="Unassembled WGS sequence"/>
</dbReference>
<dbReference type="EMBL" id="VOLQ01000007">
    <property type="protein sequence ID" value="TWX69379.1"/>
    <property type="molecule type" value="Genomic_DNA"/>
</dbReference>
<dbReference type="Pfam" id="PF12118">
    <property type="entry name" value="SprA-related"/>
    <property type="match status" value="1"/>
</dbReference>
<sequence>MNITPQTPTLSIPTAVNPQTDSLRRENNIREVITKPTASSQSPAEKGVASDKERGRTPAQNNENVDFESIRKQAESATKTINGDSNRESGSSDQQSTTDGFYANEDAIEDDSENGQSSTGSPDGTAASSREAFTEQRIINELQLRDQEVRAHELAHASVGGASTGSPSYTFETGPDGKKYAVGGEVSVDLSTVNGDPRATISKMQKVYAAALAPADPSIQDTRVAASASKAILQAQTELVAISLADSSEAKNTTIQGKSSDVFSAEENQETEDFDTLVNRTLASQDEIVPNRDSAVDERALRIESLYSGITTAYEKEPSFHFQLTA</sequence>
<dbReference type="AlphaFoldDB" id="A0A5C6QKF4"/>
<dbReference type="RefSeq" id="WP_146796854.1">
    <property type="nucleotide sequence ID" value="NZ_VOLP01000002.1"/>
</dbReference>
<proteinExistence type="predicted"/>
<feature type="region of interest" description="Disordered" evidence="1">
    <location>
        <begin position="1"/>
        <end position="131"/>
    </location>
</feature>
<comment type="caution">
    <text evidence="3">The sequence shown here is derived from an EMBL/GenBank/DDBJ whole genome shotgun (WGS) entry which is preliminary data.</text>
</comment>
<accession>A0A5C6QKF4</accession>
<feature type="compositionally biased region" description="Polar residues" evidence="1">
    <location>
        <begin position="114"/>
        <end position="128"/>
    </location>
</feature>
<evidence type="ECO:0000256" key="1">
    <source>
        <dbReference type="SAM" id="MobiDB-lite"/>
    </source>
</evidence>
<feature type="compositionally biased region" description="Basic and acidic residues" evidence="1">
    <location>
        <begin position="22"/>
        <end position="33"/>
    </location>
</feature>
<dbReference type="EMBL" id="VOLR01000011">
    <property type="protein sequence ID" value="TWX59652.1"/>
    <property type="molecule type" value="Genomic_DNA"/>
</dbReference>
<evidence type="ECO:0000313" key="3">
    <source>
        <dbReference type="EMBL" id="TWX69379.1"/>
    </source>
</evidence>
<name>A0A5C6QKF4_9GAMM</name>
<feature type="compositionally biased region" description="Polar residues" evidence="1">
    <location>
        <begin position="75"/>
        <end position="99"/>
    </location>
</feature>
<dbReference type="OrthoDB" id="9812722at2"/>
<gene>
    <name evidence="2" type="ORF">ESZ26_09455</name>
    <name evidence="3" type="ORF">ESZ27_05455</name>
</gene>
<dbReference type="InterPro" id="IPR021973">
    <property type="entry name" value="SprA-related"/>
</dbReference>
<protein>
    <recommendedName>
        <fullName evidence="6">Catalase</fullName>
    </recommendedName>
</protein>